<gene>
    <name evidence="1" type="ORF">L6164_008294</name>
</gene>
<evidence type="ECO:0000313" key="2">
    <source>
        <dbReference type="Proteomes" id="UP000828941"/>
    </source>
</evidence>
<dbReference type="Proteomes" id="UP000828941">
    <property type="component" value="Chromosome 4"/>
</dbReference>
<dbReference type="EMBL" id="CM039429">
    <property type="protein sequence ID" value="KAI4347484.1"/>
    <property type="molecule type" value="Genomic_DNA"/>
</dbReference>
<sequence>MGSTLHVEGALSTIRIRLLETVYEADSEKVRGDPQGGQSGYAGSKKPSRETVCAWKMDPTLDGVVWGPCKCCVILGKVWCSVDMVLFLDNIAGSPYTCLLEKYSGDRFFAGPHVDPSSSTRIVGPYWKVLKGRKDGRVSRASETINLPAPTLNVSQLIQSFAKRGLGIKDVVTLSGGHTNGFSRCSSFKARLRNFSSLHDIDPSMNTQFAQGLRKKCPQPNKDRNAGQFLDSTASVFDNNYYKRLMAGKGVFGSDQALFGDYRTRWMVEAFAKDQNLFFKEFTASILKLGNVGVLENG</sequence>
<organism evidence="1 2">
    <name type="scientific">Bauhinia variegata</name>
    <name type="common">Purple orchid tree</name>
    <name type="synonym">Phanera variegata</name>
    <dbReference type="NCBI Taxonomy" id="167791"/>
    <lineage>
        <taxon>Eukaryota</taxon>
        <taxon>Viridiplantae</taxon>
        <taxon>Streptophyta</taxon>
        <taxon>Embryophyta</taxon>
        <taxon>Tracheophyta</taxon>
        <taxon>Spermatophyta</taxon>
        <taxon>Magnoliopsida</taxon>
        <taxon>eudicotyledons</taxon>
        <taxon>Gunneridae</taxon>
        <taxon>Pentapetalae</taxon>
        <taxon>rosids</taxon>
        <taxon>fabids</taxon>
        <taxon>Fabales</taxon>
        <taxon>Fabaceae</taxon>
        <taxon>Cercidoideae</taxon>
        <taxon>Cercideae</taxon>
        <taxon>Bauhiniinae</taxon>
        <taxon>Bauhinia</taxon>
    </lineage>
</organism>
<proteinExistence type="predicted"/>
<name>A0ACB9PHQ7_BAUVA</name>
<reference evidence="1 2" key="1">
    <citation type="journal article" date="2022" name="DNA Res.">
        <title>Chromosomal-level genome assembly of the orchid tree Bauhinia variegata (Leguminosae; Cercidoideae) supports the allotetraploid origin hypothesis of Bauhinia.</title>
        <authorList>
            <person name="Zhong Y."/>
            <person name="Chen Y."/>
            <person name="Zheng D."/>
            <person name="Pang J."/>
            <person name="Liu Y."/>
            <person name="Luo S."/>
            <person name="Meng S."/>
            <person name="Qian L."/>
            <person name="Wei D."/>
            <person name="Dai S."/>
            <person name="Zhou R."/>
        </authorList>
    </citation>
    <scope>NUCLEOTIDE SEQUENCE [LARGE SCALE GENOMIC DNA]</scope>
    <source>
        <strain evidence="1">BV-YZ2020</strain>
    </source>
</reference>
<accession>A0ACB9PHQ7</accession>
<comment type="caution">
    <text evidence="1">The sequence shown here is derived from an EMBL/GenBank/DDBJ whole genome shotgun (WGS) entry which is preliminary data.</text>
</comment>
<evidence type="ECO:0000313" key="1">
    <source>
        <dbReference type="EMBL" id="KAI4347484.1"/>
    </source>
</evidence>
<keyword evidence="2" id="KW-1185">Reference proteome</keyword>
<protein>
    <submittedName>
        <fullName evidence="1">Uncharacterized protein</fullName>
    </submittedName>
</protein>